<name>A6JHV9_RAT</name>
<sequence length="91" mass="10642">MCCYGCYHSRWYTLKLSIESGGIINWKIKTKGTWMTMRNSSSLGRNSVKKRLLRSSYSVWIQPRIQDLHPMVQNFQDISGGLWTIQTLEQV</sequence>
<evidence type="ECO:0000313" key="2">
    <source>
        <dbReference type="Proteomes" id="UP000234681"/>
    </source>
</evidence>
<proteinExistence type="predicted"/>
<dbReference type="AlphaFoldDB" id="A6JHV9"/>
<protein>
    <submittedName>
        <fullName evidence="1">RCG57495</fullName>
    </submittedName>
</protein>
<gene>
    <name evidence="1" type="ORF">rCG_57495</name>
</gene>
<organism evidence="1 2">
    <name type="scientific">Rattus norvegicus</name>
    <name type="common">Rat</name>
    <dbReference type="NCBI Taxonomy" id="10116"/>
    <lineage>
        <taxon>Eukaryota</taxon>
        <taxon>Metazoa</taxon>
        <taxon>Chordata</taxon>
        <taxon>Craniata</taxon>
        <taxon>Vertebrata</taxon>
        <taxon>Euteleostomi</taxon>
        <taxon>Mammalia</taxon>
        <taxon>Eutheria</taxon>
        <taxon>Euarchontoglires</taxon>
        <taxon>Glires</taxon>
        <taxon>Rodentia</taxon>
        <taxon>Myomorpha</taxon>
        <taxon>Muroidea</taxon>
        <taxon>Muridae</taxon>
        <taxon>Murinae</taxon>
        <taxon>Rattus</taxon>
    </lineage>
</organism>
<reference evidence="2" key="1">
    <citation type="submission" date="2005-09" db="EMBL/GenBank/DDBJ databases">
        <authorList>
            <person name="Mural R.J."/>
            <person name="Li P.W."/>
            <person name="Adams M.D."/>
            <person name="Amanatides P.G."/>
            <person name="Baden-Tillson H."/>
            <person name="Barnstead M."/>
            <person name="Chin S.H."/>
            <person name="Dew I."/>
            <person name="Evans C.A."/>
            <person name="Ferriera S."/>
            <person name="Flanigan M."/>
            <person name="Fosler C."/>
            <person name="Glodek A."/>
            <person name="Gu Z."/>
            <person name="Holt R.A."/>
            <person name="Jennings D."/>
            <person name="Kraft C.L."/>
            <person name="Lu F."/>
            <person name="Nguyen T."/>
            <person name="Nusskern D.R."/>
            <person name="Pfannkoch C.M."/>
            <person name="Sitter C."/>
            <person name="Sutton G.G."/>
            <person name="Venter J.C."/>
            <person name="Wang Z."/>
            <person name="Woodage T."/>
            <person name="Zheng X.H."/>
            <person name="Zhong F."/>
        </authorList>
    </citation>
    <scope>NUCLEOTIDE SEQUENCE [LARGE SCALE GENOMIC DNA]</scope>
    <source>
        <strain>BN</strain>
        <strain evidence="2">Sprague-Dawley</strain>
    </source>
</reference>
<dbReference type="Proteomes" id="UP000234681">
    <property type="component" value="Chromosome 1"/>
</dbReference>
<accession>A6JHV9</accession>
<dbReference type="EMBL" id="CH473986">
    <property type="protein sequence ID" value="EDL94433.1"/>
    <property type="molecule type" value="Genomic_DNA"/>
</dbReference>
<evidence type="ECO:0000313" key="1">
    <source>
        <dbReference type="EMBL" id="EDL94433.1"/>
    </source>
</evidence>